<dbReference type="STRING" id="33036.HMPREF3200_00564"/>
<feature type="compositionally biased region" description="Basic and acidic residues" evidence="8">
    <location>
        <begin position="2560"/>
        <end position="2581"/>
    </location>
</feature>
<evidence type="ECO:0000256" key="8">
    <source>
        <dbReference type="SAM" id="MobiDB-lite"/>
    </source>
</evidence>
<feature type="region of interest" description="Disordered" evidence="8">
    <location>
        <begin position="1"/>
        <end position="71"/>
    </location>
</feature>
<protein>
    <submittedName>
        <fullName evidence="12">LPXTG-motif protein cell wall anchor domain protein</fullName>
    </submittedName>
</protein>
<organism evidence="12 13">
    <name type="scientific">Anaerococcus tetradius</name>
    <dbReference type="NCBI Taxonomy" id="33036"/>
    <lineage>
        <taxon>Bacteria</taxon>
        <taxon>Bacillati</taxon>
        <taxon>Bacillota</taxon>
        <taxon>Tissierellia</taxon>
        <taxon>Tissierellales</taxon>
        <taxon>Peptoniphilaceae</taxon>
        <taxon>Anaerococcus</taxon>
    </lineage>
</organism>
<evidence type="ECO:0000256" key="7">
    <source>
        <dbReference type="SAM" id="Coils"/>
    </source>
</evidence>
<keyword evidence="9" id="KW-1133">Transmembrane helix</keyword>
<feature type="region of interest" description="Disordered" evidence="8">
    <location>
        <begin position="345"/>
        <end position="492"/>
    </location>
</feature>
<comment type="subcellular location">
    <subcellularLocation>
        <location evidence="1">Secreted</location>
        <location evidence="1">Cell wall</location>
        <topology evidence="1">Peptidoglycan-anchor</topology>
    </subcellularLocation>
</comment>
<feature type="domain" description="SpaA-like prealbumin fold" evidence="10">
    <location>
        <begin position="2077"/>
        <end position="2158"/>
    </location>
</feature>
<evidence type="ECO:0000313" key="13">
    <source>
        <dbReference type="Proteomes" id="UP000070383"/>
    </source>
</evidence>
<proteinExistence type="inferred from homology"/>
<evidence type="ECO:0000313" key="12">
    <source>
        <dbReference type="EMBL" id="KWZ78671.1"/>
    </source>
</evidence>
<evidence type="ECO:0000256" key="3">
    <source>
        <dbReference type="ARBA" id="ARBA00022512"/>
    </source>
</evidence>
<keyword evidence="13" id="KW-1185">Reference proteome</keyword>
<feature type="region of interest" description="Disordered" evidence="8">
    <location>
        <begin position="4746"/>
        <end position="4771"/>
    </location>
</feature>
<dbReference type="Gene3D" id="2.60.40.10">
    <property type="entry name" value="Immunoglobulins"/>
    <property type="match status" value="10"/>
</dbReference>
<name>A0A133KGJ0_9FIRM</name>
<feature type="compositionally biased region" description="Basic and acidic residues" evidence="8">
    <location>
        <begin position="2623"/>
        <end position="2634"/>
    </location>
</feature>
<feature type="domain" description="SpaA-like prealbumin fold" evidence="10">
    <location>
        <begin position="2538"/>
        <end position="2616"/>
    </location>
</feature>
<feature type="domain" description="SpaA-like prealbumin fold" evidence="10">
    <location>
        <begin position="4854"/>
        <end position="4938"/>
    </location>
</feature>
<feature type="transmembrane region" description="Helical" evidence="9">
    <location>
        <begin position="5164"/>
        <end position="5182"/>
    </location>
</feature>
<dbReference type="PATRIC" id="fig|33036.3.peg.561"/>
<feature type="domain" description="SpaA-like prealbumin fold" evidence="10">
    <location>
        <begin position="1253"/>
        <end position="1331"/>
    </location>
</feature>
<feature type="region of interest" description="Disordered" evidence="8">
    <location>
        <begin position="2603"/>
        <end position="2655"/>
    </location>
</feature>
<evidence type="ECO:0000256" key="4">
    <source>
        <dbReference type="ARBA" id="ARBA00022525"/>
    </source>
</evidence>
<dbReference type="GO" id="GO:0007155">
    <property type="term" value="P:cell adhesion"/>
    <property type="evidence" value="ECO:0007669"/>
    <property type="project" value="InterPro"/>
</dbReference>
<dbReference type="InterPro" id="IPR008966">
    <property type="entry name" value="Adhesion_dom_sf"/>
</dbReference>
<feature type="compositionally biased region" description="Basic and acidic residues" evidence="8">
    <location>
        <begin position="2761"/>
        <end position="2771"/>
    </location>
</feature>
<evidence type="ECO:0000256" key="9">
    <source>
        <dbReference type="SAM" id="Phobius"/>
    </source>
</evidence>
<feature type="region of interest" description="Disordered" evidence="8">
    <location>
        <begin position="3535"/>
        <end position="3575"/>
    </location>
</feature>
<feature type="compositionally biased region" description="Acidic residues" evidence="8">
    <location>
        <begin position="26"/>
        <end position="38"/>
    </location>
</feature>
<feature type="domain" description="SpaA-like prealbumin fold" evidence="10">
    <location>
        <begin position="1548"/>
        <end position="1632"/>
    </location>
</feature>
<feature type="coiled-coil region" evidence="7">
    <location>
        <begin position="502"/>
        <end position="529"/>
    </location>
</feature>
<feature type="domain" description="SpaA-like prealbumin fold" evidence="10">
    <location>
        <begin position="4722"/>
        <end position="4818"/>
    </location>
</feature>
<feature type="compositionally biased region" description="Pro residues" evidence="8">
    <location>
        <begin position="2638"/>
        <end position="2651"/>
    </location>
</feature>
<sequence length="5189" mass="585547">MAKKPKQMPTSIRIADSGEENQQSYIDDDQESTEEDPNYEERKEQTETQTTTDQNPQRLEENKNNYTISQKAKLNNKEDAIIYEIKVTKKQASTKSDSPLNLSLITYKTQALKDIKVTKILLDGKETKIQENKADDDKSLHSKTITTPSIEKEITYTLEGAIDKKTIDNKKLYSFDLSLDQDQTNIDLQRISYKFIEYQKEDDPEEKELRLTHIKEGEDELRNITYKKEESEDKADEINYTDYLISKDKADEESQAQEKNKIEYKLSLTNIKEENTEIYLDYYKASDKGFALQKEYSTKIPYQEKLDLDLPASYILKLTVRSKVNKKDTKIEKYAINSREVKSPRFVKEEKSTDDDEAHSKKEEKKKQAEEKAKAEEEKRIAKEKKAEDKKAAEAKAKEEKEKKAAEAKAKEEKEKKDAEAKKKEEAKNKAQENKDVDNPSKPKDQASNKDKKNSQTELLVKDSDGNVIPVENEKEKNQPTKTDKEKLSPLQLNRNALLTKIKNDKKLNDNSKSAIEELTNKLDAYNAGELSKEEILKSIKSIREKYEIEKTDLESYIDYILSGLNQNSNPAAKLDTEEIIKFAYSEKPLAPKKEDKKNDVKNSDKSIIKKIKSGLANILGTKDQKSMTDLEKADKELKEALAKAKDIYEVQVVLNKIGEKYKLSQEDQEKLMRDNDSKIKSLVEKTRKDNSIFRIFRTADPLEGKKFNLRTVYKTSNSFGPIRVGQFFDIKLDNKLTVIDSTSLANVVNPKTGDILARPEYIPATNTIRYKVVKRISENLTIPLNIPVDYNINYIRNNTEKPIPQDEGFEVENFVSGLGVTEAKSIGKFKVDKDGNIAGSIIEPGKKDQYQFFENGANYRVEMQAKSSPIVDNGKLTAIDWTVSFFSDHYLDSDEIALRTNFTIVDGSGLKKFDKIYLNGEELTNIETNNMGDKLLIKDSKHHKADRHLKQYTYTFRTEVENPQSFYAIDISAKLAGSLLTNSENRIGSARLISQGYPEEKLLTLTPNRASANNRTTIKGEFRSEDSMVWKITDEVSSGDDGSLPLATRTLSNNQYLYRNSVKTAHYGLDKDGRMVQLGKTTELEQIPTQGGNPAQNQKPGTIAVYQVETRKVPSSTDKTYELGGVNISLYKDLKAKMTWEMRGILDQPPTSKLEIESGGENFKQYVKVPFRKVDDLFEKDFSLEGIKLFKIGNDGKVERLAPKFSQTFDPDQIDRGNKTYTFAERFVYYNDYTKTYEIQNSIKEKTNKKNGSFTIKKVDEKGNPLAGAVFRLQSPDKTSIDNITTGEDGRVTVSDVEPGSYSLHEITAPVGYIPNSDSKQVIINDAGETNNQPTYPTAYRQHNGDGGHFMNAMDYAKVSADKRSVDYYVFLKAKADADGKKTNKNTRFFANIKGANTFNAEIYDVSPDKRDALKKAMEDQTADEAIKSLKLQNMTNKGVAAGNEISNTFGNDAYIENTPPNWGQGVIVKIPEARLNNSWGYLIKIPGTINSTNINPRYAWFVDLPYVDQIAGNWQLNRSDLNIDINNTQKTEDVIEVVNKKAASQEIVIQKEDRRENNLNGAEFTLFTLDGKPLRVGRTDQKGYLNLGRWSPGEYELIETDSPDGYYAPPIHFHVKISENGTIKYEARNENEQSVSSGNYYWIEQKLVNNPQETKPKIKVNKAQIDLVENGSGRRGGIWEGFEFETFRMEADITAQAVVAGQTLDIQLDKRWDLTRLASKSLPEIKDKTSGEVVAKPYINRQTNLITYVFTEKADGTNVDMKINLTGLYPSPYDVTTNNKTYTFHNTINPSGTVGDENNERKDFDKTFTADYGDFVFKWDGFRYDKNGKENPRCNTTTPAYSLALTETRADAKGVPKTAKGLIYYNPYASKKIDGTNTFNVDWQAVDNGLSASVTDRHRYGRPMKLSRVRIYKVTRFDRTGDIYDGSHISLMPHSMGVQPDQDPINYNLVADLKTPGSTAFLTQGSYGIKYDQNTQYSGALLGQDRQAAPLQISLPNIQNREGYVIETEFDITDPHNYIEYYRQFTMEQVGGGKMARFYTQKSGDSSAQSDQVQVAIPKIYTQILGVKNSHYETGHFELTKIDQITRKPIDGVVFILRNENGEQVVKKTDAYGKIYFDKIKPGTYTLEETQPKQGYAEEYRRWSVEVDTAGNTIITQLSFGHNEPIYDGELTVENKLKDAGFKILKRGEDGKPLAGATFTLTKIVKEGQSPQVKTATSQAGSGEVKFENVGEGEYYLEETNPPAGYKKLNDKWKLIVAKEDGKTKVKIYKVTGKKNQAGVTNYGLLDGMENVDVYSRATSDWKNDDNRRTDYHGKSRTPYKLGAKIVGINTTSHEFVTRFVINPEANPLTTYLAASIYRERPGHNNMKWYDGDGSLKKSVIRIYTLDKPVTGSVHLAEVNANTAHDVSDQFYSRKLVNVKAGEPPRLKISLLDSDEKEKAARQGKLKSDDEKALAEKIKELSNKPIIVEVKTKYSEEYGEIGLGMDLEMEGQIYWKSDYYERADGVVEAKKDESLDILSYVGDDTLIVDNEKKRATFKIKKLSKESKNPIEGALFNLKNKDNNTPEYDQTSKSDKNGDLSFDKLVAGTYTLTEVEPAPGYQKQNTTWTLNVSDDPSSPDGYKMEMTADKEDSQEPEPGPGPQPPEPKPNPNQEEMDKIKATLVNVELDPNTNDEQSIGLTIEDYDWTKTKITMKDADGRDVHPRPIRTEGNKQTFGLDYLQTDAFKGPLTLTIKDDRLTGGEFTHTINFKGQTPQPPKPQEKFKVDDSNQKSVDPTEEFQPTGIYTNKKPESLSATDENNNTIDVERRADGEIWVKPMTYVDGPITVTIGHGDLDNGSYKSVIKVNGHDVGRKDCLSIRGTSNTLKRIDGYQDTGFSILGNKAGASITITDEDRKAYKLWSGGSYDGTFYIDNQERLFINPGKFLNGPLTLKVTSPKLKNSPRSYAINIDNETENGPDDKVYAGKLYLVGKPTAINIGSDQRPGLSLNNINNLSFNTSSQASTANKDFTIELKDEDNNPVAWKLDTANNFLISPSADVDGPITMTIRSNNANKIVADDGSEASTYTVYIDISGHRKGVDDNKSGLKILGDPKTLTNTDTYQDTGLYYQGDVRDIVSINVVDDVGQVRKLNRINNGRFELDPGTDADGPLTVTFSFRNGKTQTFDIPIKDSVTGRLHQKGVDDFTGDDTKIIKDPNVDVELQKGAPNQYTGYKVTSLNTDPPEFDFRDANNTRLSGYWDSRTGNVYVSIPADSRGPLTVTVNSKSLKDGTFQVPIGGKKYYLEKVGDTGSTILRHPDPNWGAGFMNYKAHVIGGSANDGVLKARIFLNPDTDIRNGKGPDNVTKLTLDKNAATSFYVTVYWVRSSQKSKYMNDTSYPPTKYFRDFREVTDGAGGIGVPGNYSFKDMGSYYELTFPIGGGDSRWNGNGYIVEIDAAYPKDSFDSSKSAPPKLINYEWKSTQTGALIDGDLGFIKKEDTSRSRSAFNGPIYPMASRSALMTNRTYGIQAINPFVDMTRFAMARSIEKQAMAEPFIPRSERRARSLEDDYSTKSSYKARSAEASELSDDKPTAGKDSRFEFDISSKSAKIYNKQVGVELQINKMGYTGKPLQFAQFTMERLAKYDPTTKTYKKDEPRFKVMPETPSTEQGVGEDVFVSDENGQIKIKNLIPGKYELTEIKAPDGYRKPKNPWLIEVKEKNGKLVIEQTPPGKTKEAFVDEMSAATIKPGGPTSKAAKILSYKLISIDPEKRTFVYRFFINPEGMKNDENYSFDFKPAGNRFIFADEAKSDKNPNGKEGIMLNYRSTYRVKNPSLYEKRELNLINLKNEDIELINTARFRPFRYGFTQDLINIKNSGVNNGPAVGYIIDLEGSYTEGALEKGNENLQLDFWFGTIERPENSRDLGDGKFEVTPGDGHKIGHEVENQAGTNKSDQFVVKPWNKEFWGTKETINGKEVREGEWRTTRDGKEKIYHITTPLQPLFQAQSSQEVGANGLDVINADLTYNMAMTKYDAEAHDNSDPINHPVRRLEGAVFQLQKKELGEYKDIQGYALATAFNGFVGFNNLRPGEYQIIEIQPPRGKDPKTGKSITYRKINGPVMQFTLTSGSRESNVMGPDGKPYVRQGRFTVTYRHPMFVANDEVIDDQGNKKEGDVTNPEGQIPDYVTHATQHFGKVLNVPAGQGKIEVNKTGDDGKPLNGAKFRITRISALGKKDDEDPNSKSKVKVEEEQLTHTVKLDDEGKIIANYTYTPGDEDHLKPGQQIKHGFIRFDQLSVGNYILEEVSAPKGYKVSKEIRKFVVGGKDFDPYYKENEITSKSQDLSAYIDFEKQSIYHINDLSKPLDPTKTSLDPNSKQSLVLVNTLKVNKDKITAKGITIKAGDYFKVKLSDNLDLQGIDTRDPGGLDIIEDGVGTIAHAKYDKENNEITYIFTNYGQSYELEKLFATINAYINQNKVKKDGMQDIWVDLNNKRQYGKVDVKYSVAEGQSVNDYTFYRDVYGTYWNGYQYVTGWYKESTGRTDHDDIAIATKLAQYNPDTGDFIQYFYINRNENNVAHNLKFGFVPNRRVTDVTFEYYKIDEKDKEAKMPKSWAIDFNSLVGPEVKDTSISVDPVTKEPDAPINGGYKKDLASIGDKASKVGYIVKVTGKVDTSDKDKEFKPYGTIERKYNDYAYIYANAWNSARFNDNDIKAQINFSVNMPNKKNKIEFKKLDQFGNPVQIQDKNGKKSGATFELYTIERNEQGRISSYTIYQDGDRDNTTDPSALGRDGRMTSDKDGRIHIEGLPENSYAIKEIPLDGYTKPPEWIAFFDVNKDGKIVNVTTNADKENLDQSGVPKPVGNGEEVDQVVSHKLLNDKIFKIRYKKIDALTKKTLKGGSFELLYREKEKDEAGKEVPWTNVKEKKDGREVNVARPADKNGLIEFEITKPGYYAIKEAKAPAGYVKPFDKNGIVKDFILKDGKLYEKSMFDFEVSRFNMMHFVTLTWYHQDTYDLTINPEHKNIDYKKKEGSTYKSKLSLSGLDSSATVEMRLRKKASTKDEDFKIELKPSNGKLDIDLNEIVQKLEAKDMNLSDLGDFSTDDAIKLEIKQDIYSGVQNVKVDLDLVEYKETKTYNIPDTDYTTGYYNKFNSNKEIITVKDEKTKIEQNKDPIEIENRKVELPRASGIGNMLIYYLIGLLVMLLGILVYYKKKKKVA</sequence>
<feature type="compositionally biased region" description="Basic and acidic residues" evidence="8">
    <location>
        <begin position="4762"/>
        <end position="4771"/>
    </location>
</feature>
<feature type="compositionally biased region" description="Basic and acidic residues" evidence="8">
    <location>
        <begin position="3557"/>
        <end position="3575"/>
    </location>
</feature>
<feature type="domain" description="SDR-like Ig" evidence="11">
    <location>
        <begin position="4366"/>
        <end position="4454"/>
    </location>
</feature>
<dbReference type="EMBL" id="LRPM01000021">
    <property type="protein sequence ID" value="KWZ78671.1"/>
    <property type="molecule type" value="Genomic_DNA"/>
</dbReference>
<evidence type="ECO:0000259" key="10">
    <source>
        <dbReference type="Pfam" id="PF17802"/>
    </source>
</evidence>
<comment type="similarity">
    <text evidence="2">Belongs to the serine-aspartate repeat-containing protein (SDr) family.</text>
</comment>
<keyword evidence="9" id="KW-0812">Transmembrane</keyword>
<evidence type="ECO:0000256" key="1">
    <source>
        <dbReference type="ARBA" id="ARBA00004168"/>
    </source>
</evidence>
<evidence type="ECO:0000256" key="5">
    <source>
        <dbReference type="ARBA" id="ARBA00022729"/>
    </source>
</evidence>
<dbReference type="Pfam" id="PF17961">
    <property type="entry name" value="Big_8"/>
    <property type="match status" value="2"/>
</dbReference>
<dbReference type="PANTHER" id="PTHR36108">
    <property type="entry name" value="COLOSSIN-B-RELATED"/>
    <property type="match status" value="1"/>
</dbReference>
<accession>A0A133KGJ0</accession>
<feature type="compositionally biased region" description="Basic and acidic residues" evidence="8">
    <location>
        <begin position="3536"/>
        <end position="3549"/>
    </location>
</feature>
<keyword evidence="7" id="KW-0175">Coiled coil</keyword>
<feature type="compositionally biased region" description="Polar residues" evidence="8">
    <location>
        <begin position="2603"/>
        <end position="2617"/>
    </location>
</feature>
<comment type="caution">
    <text evidence="12">The sequence shown here is derived from an EMBL/GenBank/DDBJ whole genome shotgun (WGS) entry which is preliminary data.</text>
</comment>
<feature type="domain" description="SpaA-like prealbumin fold" evidence="10">
    <location>
        <begin position="4025"/>
        <end position="4077"/>
    </location>
</feature>
<feature type="compositionally biased region" description="Basic and acidic residues" evidence="8">
    <location>
        <begin position="358"/>
        <end position="465"/>
    </location>
</feature>
<dbReference type="InterPro" id="IPR041033">
    <property type="entry name" value="SpaA_PFL_dom_1"/>
</dbReference>
<dbReference type="InterPro" id="IPR011252">
    <property type="entry name" value="Fibrogen-bd_dom1"/>
</dbReference>
<feature type="region of interest" description="Disordered" evidence="8">
    <location>
        <begin position="2746"/>
        <end position="2799"/>
    </location>
</feature>
<dbReference type="InterPro" id="IPR041171">
    <property type="entry name" value="SDR_Ig"/>
</dbReference>
<feature type="compositionally biased region" description="Basic and acidic residues" evidence="8">
    <location>
        <begin position="472"/>
        <end position="488"/>
    </location>
</feature>
<dbReference type="Gene3D" id="2.60.40.1280">
    <property type="match status" value="3"/>
</dbReference>
<dbReference type="SUPFAM" id="SSF49401">
    <property type="entry name" value="Bacterial adhesins"/>
    <property type="match status" value="2"/>
</dbReference>
<keyword evidence="6" id="KW-0572">Peptidoglycan-anchor</keyword>
<dbReference type="InterPro" id="IPR013783">
    <property type="entry name" value="Ig-like_fold"/>
</dbReference>
<dbReference type="SUPFAM" id="SSF49478">
    <property type="entry name" value="Cna protein B-type domain"/>
    <property type="match status" value="4"/>
</dbReference>
<evidence type="ECO:0000259" key="11">
    <source>
        <dbReference type="Pfam" id="PF17961"/>
    </source>
</evidence>
<feature type="domain" description="SDR-like Ig" evidence="11">
    <location>
        <begin position="1687"/>
        <end position="1768"/>
    </location>
</feature>
<keyword evidence="3" id="KW-0134">Cell wall</keyword>
<reference evidence="13" key="1">
    <citation type="submission" date="2016-01" db="EMBL/GenBank/DDBJ databases">
        <authorList>
            <person name="Mitreva M."/>
            <person name="Pepin K.H."/>
            <person name="Mihindukulasuriya K.A."/>
            <person name="Fulton R."/>
            <person name="Fronick C."/>
            <person name="O'Laughlin M."/>
            <person name="Miner T."/>
            <person name="Herter B."/>
            <person name="Rosa B.A."/>
            <person name="Cordes M."/>
            <person name="Tomlinson C."/>
            <person name="Wollam A."/>
            <person name="Palsikar V.B."/>
            <person name="Mardis E.R."/>
            <person name="Wilson R.K."/>
        </authorList>
    </citation>
    <scope>NUCLEOTIDE SEQUENCE [LARGE SCALE GENOMIC DNA]</scope>
    <source>
        <strain evidence="13">MJR8151</strain>
    </source>
</reference>
<feature type="domain" description="SpaA-like prealbumin fold" evidence="10">
    <location>
        <begin position="3596"/>
        <end position="3703"/>
    </location>
</feature>
<evidence type="ECO:0000256" key="6">
    <source>
        <dbReference type="ARBA" id="ARBA00023088"/>
    </source>
</evidence>
<feature type="region of interest" description="Disordered" evidence="8">
    <location>
        <begin position="2555"/>
        <end position="2581"/>
    </location>
</feature>
<dbReference type="PANTHER" id="PTHR36108:SF13">
    <property type="entry name" value="COLOSSIN-B-RELATED"/>
    <property type="match status" value="1"/>
</dbReference>
<dbReference type="Pfam" id="PF17802">
    <property type="entry name" value="SpaA"/>
    <property type="match status" value="10"/>
</dbReference>
<feature type="domain" description="SpaA-like prealbumin fold" evidence="10">
    <location>
        <begin position="4179"/>
        <end position="4297"/>
    </location>
</feature>
<evidence type="ECO:0000256" key="2">
    <source>
        <dbReference type="ARBA" id="ARBA00007257"/>
    </source>
</evidence>
<dbReference type="Proteomes" id="UP000070383">
    <property type="component" value="Unassembled WGS sequence"/>
</dbReference>
<feature type="domain" description="SpaA-like prealbumin fold" evidence="10">
    <location>
        <begin position="2184"/>
        <end position="2271"/>
    </location>
</feature>
<gene>
    <name evidence="12" type="ORF">HMPREF3200_00564</name>
</gene>
<keyword evidence="9" id="KW-0472">Membrane</keyword>
<keyword evidence="4" id="KW-0964">Secreted</keyword>
<keyword evidence="5" id="KW-0732">Signal</keyword>